<proteinExistence type="predicted"/>
<comment type="caution">
    <text evidence="1">The sequence shown here is derived from an EMBL/GenBank/DDBJ whole genome shotgun (WGS) entry which is preliminary data.</text>
</comment>
<accession>A0A5B7FU69</accession>
<reference evidence="1 2" key="1">
    <citation type="submission" date="2019-05" db="EMBL/GenBank/DDBJ databases">
        <title>Another draft genome of Portunus trituberculatus and its Hox gene families provides insights of decapod evolution.</title>
        <authorList>
            <person name="Jeong J.-H."/>
            <person name="Song I."/>
            <person name="Kim S."/>
            <person name="Choi T."/>
            <person name="Kim D."/>
            <person name="Ryu S."/>
            <person name="Kim W."/>
        </authorList>
    </citation>
    <scope>NUCLEOTIDE SEQUENCE [LARGE SCALE GENOMIC DNA]</scope>
    <source>
        <tissue evidence="1">Muscle</tissue>
    </source>
</reference>
<name>A0A5B7FU69_PORTR</name>
<organism evidence="1 2">
    <name type="scientific">Portunus trituberculatus</name>
    <name type="common">Swimming crab</name>
    <name type="synonym">Neptunus trituberculatus</name>
    <dbReference type="NCBI Taxonomy" id="210409"/>
    <lineage>
        <taxon>Eukaryota</taxon>
        <taxon>Metazoa</taxon>
        <taxon>Ecdysozoa</taxon>
        <taxon>Arthropoda</taxon>
        <taxon>Crustacea</taxon>
        <taxon>Multicrustacea</taxon>
        <taxon>Malacostraca</taxon>
        <taxon>Eumalacostraca</taxon>
        <taxon>Eucarida</taxon>
        <taxon>Decapoda</taxon>
        <taxon>Pleocyemata</taxon>
        <taxon>Brachyura</taxon>
        <taxon>Eubrachyura</taxon>
        <taxon>Portunoidea</taxon>
        <taxon>Portunidae</taxon>
        <taxon>Portuninae</taxon>
        <taxon>Portunus</taxon>
    </lineage>
</organism>
<keyword evidence="2" id="KW-1185">Reference proteome</keyword>
<evidence type="ECO:0000313" key="2">
    <source>
        <dbReference type="Proteomes" id="UP000324222"/>
    </source>
</evidence>
<dbReference type="AlphaFoldDB" id="A0A5B7FU69"/>
<evidence type="ECO:0000313" key="1">
    <source>
        <dbReference type="EMBL" id="MPC48448.1"/>
    </source>
</evidence>
<protein>
    <submittedName>
        <fullName evidence="1">Uncharacterized protein</fullName>
    </submittedName>
</protein>
<dbReference type="Proteomes" id="UP000324222">
    <property type="component" value="Unassembled WGS sequence"/>
</dbReference>
<sequence>MYLWCGLPSLKFERVNHWLTKALRMGGGEGPEVLCQDEALVWMLLRHSSDAQHEGSNEKRCTVGYCVSGTKNC</sequence>
<gene>
    <name evidence="1" type="ORF">E2C01_042221</name>
</gene>
<dbReference type="EMBL" id="VSRR010008285">
    <property type="protein sequence ID" value="MPC48448.1"/>
    <property type="molecule type" value="Genomic_DNA"/>
</dbReference>